<organism evidence="2 3">
    <name type="scientific">Albibacterium bauzanense</name>
    <dbReference type="NCBI Taxonomy" id="653929"/>
    <lineage>
        <taxon>Bacteria</taxon>
        <taxon>Pseudomonadati</taxon>
        <taxon>Bacteroidota</taxon>
        <taxon>Sphingobacteriia</taxon>
        <taxon>Sphingobacteriales</taxon>
        <taxon>Sphingobacteriaceae</taxon>
        <taxon>Albibacterium</taxon>
    </lineage>
</organism>
<dbReference type="Proteomes" id="UP000294616">
    <property type="component" value="Unassembled WGS sequence"/>
</dbReference>
<protein>
    <submittedName>
        <fullName evidence="2">Uncharacterized protein</fullName>
    </submittedName>
</protein>
<evidence type="ECO:0000313" key="3">
    <source>
        <dbReference type="Proteomes" id="UP000294616"/>
    </source>
</evidence>
<dbReference type="EMBL" id="SMGO01000001">
    <property type="protein sequence ID" value="TCK85358.1"/>
    <property type="molecule type" value="Genomic_DNA"/>
</dbReference>
<proteinExistence type="predicted"/>
<keyword evidence="1" id="KW-0472">Membrane</keyword>
<sequence>MPISRDDQEATEFLFNYIFGTVFVLGIIKRIEMSLIIVDKIS</sequence>
<comment type="caution">
    <text evidence="2">The sequence shown here is derived from an EMBL/GenBank/DDBJ whole genome shotgun (WGS) entry which is preliminary data.</text>
</comment>
<evidence type="ECO:0000256" key="1">
    <source>
        <dbReference type="SAM" id="Phobius"/>
    </source>
</evidence>
<dbReference type="AlphaFoldDB" id="A0A4R1M0E4"/>
<name>A0A4R1M0E4_9SPHI</name>
<keyword evidence="1" id="KW-1133">Transmembrane helix</keyword>
<gene>
    <name evidence="2" type="ORF">C8N28_0664</name>
</gene>
<feature type="transmembrane region" description="Helical" evidence="1">
    <location>
        <begin position="14"/>
        <end position="31"/>
    </location>
</feature>
<evidence type="ECO:0000313" key="2">
    <source>
        <dbReference type="EMBL" id="TCK85358.1"/>
    </source>
</evidence>
<keyword evidence="1" id="KW-0812">Transmembrane</keyword>
<reference evidence="2 3" key="1">
    <citation type="submission" date="2019-03" db="EMBL/GenBank/DDBJ databases">
        <title>Genomic Encyclopedia of Archaeal and Bacterial Type Strains, Phase II (KMG-II): from individual species to whole genera.</title>
        <authorList>
            <person name="Goeker M."/>
        </authorList>
    </citation>
    <scope>NUCLEOTIDE SEQUENCE [LARGE SCALE GENOMIC DNA]</scope>
    <source>
        <strain evidence="2 3">DSM 22554</strain>
    </source>
</reference>
<accession>A0A4R1M0E4</accession>
<keyword evidence="3" id="KW-1185">Reference proteome</keyword>